<evidence type="ECO:0000256" key="3">
    <source>
        <dbReference type="SAM" id="MobiDB-lite"/>
    </source>
</evidence>
<evidence type="ECO:0000259" key="4">
    <source>
        <dbReference type="PROSITE" id="PS50001"/>
    </source>
</evidence>
<dbReference type="InterPro" id="IPR000980">
    <property type="entry name" value="SH2"/>
</dbReference>
<evidence type="ECO:0000313" key="6">
    <source>
        <dbReference type="Proteomes" id="UP000693946"/>
    </source>
</evidence>
<accession>A0AAV6Q290</accession>
<reference evidence="5 6" key="1">
    <citation type="journal article" date="2021" name="Sci. Rep.">
        <title>Chromosome anchoring in Senegalese sole (Solea senegalensis) reveals sex-associated markers and genome rearrangements in flatfish.</title>
        <authorList>
            <person name="Guerrero-Cozar I."/>
            <person name="Gomez-Garrido J."/>
            <person name="Berbel C."/>
            <person name="Martinez-Blanch J.F."/>
            <person name="Alioto T."/>
            <person name="Claros M.G."/>
            <person name="Gagnaire P.A."/>
            <person name="Manchado M."/>
        </authorList>
    </citation>
    <scope>NUCLEOTIDE SEQUENCE [LARGE SCALE GENOMIC DNA]</scope>
    <source>
        <strain evidence="5">Sse05_10M</strain>
    </source>
</reference>
<evidence type="ECO:0000313" key="5">
    <source>
        <dbReference type="EMBL" id="KAG7482234.1"/>
    </source>
</evidence>
<dbReference type="SMART" id="SM00252">
    <property type="entry name" value="SH2"/>
    <property type="match status" value="1"/>
</dbReference>
<dbReference type="PANTHER" id="PTHR14388:SF6">
    <property type="entry name" value="SH2 DOMAIN-CONTAINING PROTEIN 7"/>
    <property type="match status" value="1"/>
</dbReference>
<feature type="compositionally biased region" description="Basic residues" evidence="3">
    <location>
        <begin position="168"/>
        <end position="180"/>
    </location>
</feature>
<organism evidence="5 6">
    <name type="scientific">Solea senegalensis</name>
    <name type="common">Senegalese sole</name>
    <dbReference type="NCBI Taxonomy" id="28829"/>
    <lineage>
        <taxon>Eukaryota</taxon>
        <taxon>Metazoa</taxon>
        <taxon>Chordata</taxon>
        <taxon>Craniata</taxon>
        <taxon>Vertebrata</taxon>
        <taxon>Euteleostomi</taxon>
        <taxon>Actinopterygii</taxon>
        <taxon>Neopterygii</taxon>
        <taxon>Teleostei</taxon>
        <taxon>Neoteleostei</taxon>
        <taxon>Acanthomorphata</taxon>
        <taxon>Carangaria</taxon>
        <taxon>Pleuronectiformes</taxon>
        <taxon>Pleuronectoidei</taxon>
        <taxon>Soleidae</taxon>
        <taxon>Solea</taxon>
    </lineage>
</organism>
<proteinExistence type="predicted"/>
<dbReference type="Pfam" id="PF00017">
    <property type="entry name" value="SH2"/>
    <property type="match status" value="1"/>
</dbReference>
<sequence length="419" mass="46573">MEKKVSVDLQPENEGGLKELVLRWFIETQTQALILNNGNFPDWFHGFAARKEAEDLLRDKALGCFLVRLSDKAIGYILSYRGLDRCRHFVITQKQDGHFVISGDCQSYHSVTEVIEHYRVSPIQPFGEHLTSSCSQESTGELYDVVNYTSKGKSGVSVQALRALWDQKKHHQRDSGHHHSTQQPNSSSVAQLPALLLKSNNRKLTGTVSMGAVSLTQGAPPLPKRGVTLGLSLRESLPDKTSVRQRGSTSSFLGDLCPPGRTCSDLTQAESRSMSLQSLPQLDNDKMEEEEEEYSNKLQFTTSGAIFSPTPLKTVTCDNYSLHKPCDDLGTLRSNPLYETSEAPVESSAQQVKGLYAEVLTRPTPAGLPDDTYEQIPGKASATVHSNTYASLDDMKKSKSTWGKNNMTWKKFLPEYKKK</sequence>
<evidence type="ECO:0000256" key="1">
    <source>
        <dbReference type="ARBA" id="ARBA00022999"/>
    </source>
</evidence>
<keyword evidence="1 2" id="KW-0727">SH2 domain</keyword>
<dbReference type="Proteomes" id="UP000693946">
    <property type="component" value="Linkage Group LG7"/>
</dbReference>
<dbReference type="PANTHER" id="PTHR14388">
    <property type="entry name" value="T CELL-SPECIFIC ADAPTER PROTEIN TSAD"/>
    <property type="match status" value="1"/>
</dbReference>
<dbReference type="EMBL" id="JAGKHQ010000019">
    <property type="protein sequence ID" value="KAG7482234.1"/>
    <property type="molecule type" value="Genomic_DNA"/>
</dbReference>
<feature type="region of interest" description="Disordered" evidence="3">
    <location>
        <begin position="167"/>
        <end position="189"/>
    </location>
</feature>
<feature type="domain" description="SH2" evidence="4">
    <location>
        <begin position="43"/>
        <end position="134"/>
    </location>
</feature>
<protein>
    <recommendedName>
        <fullName evidence="4">SH2 domain-containing protein</fullName>
    </recommendedName>
</protein>
<dbReference type="AlphaFoldDB" id="A0AAV6Q290"/>
<keyword evidence="6" id="KW-1185">Reference proteome</keyword>
<dbReference type="PROSITE" id="PS50001">
    <property type="entry name" value="SH2"/>
    <property type="match status" value="1"/>
</dbReference>
<name>A0AAV6Q290_SOLSE</name>
<comment type="caution">
    <text evidence="5">The sequence shown here is derived from an EMBL/GenBank/DDBJ whole genome shotgun (WGS) entry which is preliminary data.</text>
</comment>
<gene>
    <name evidence="5" type="ORF">JOB18_016504</name>
</gene>
<dbReference type="GO" id="GO:0005737">
    <property type="term" value="C:cytoplasm"/>
    <property type="evidence" value="ECO:0007669"/>
    <property type="project" value="TreeGrafter"/>
</dbReference>
<evidence type="ECO:0000256" key="2">
    <source>
        <dbReference type="PROSITE-ProRule" id="PRU00191"/>
    </source>
</evidence>